<dbReference type="Proteomes" id="UP001165393">
    <property type="component" value="Unassembled WGS sequence"/>
</dbReference>
<dbReference type="SUPFAM" id="SSF50370">
    <property type="entry name" value="Ricin B-like lectins"/>
    <property type="match status" value="1"/>
</dbReference>
<reference evidence="1 2" key="1">
    <citation type="journal article" date="2013" name="Antonie Van Leeuwenhoek">
        <title>Echinimonas agarilytica gen. nov., sp. nov., a new gammaproteobacterium isolated from the sea urchin Strongylocentrotus intermedius.</title>
        <authorList>
            <person name="Nedashkovskaya O.I."/>
            <person name="Stenkova A.M."/>
            <person name="Zhukova N.V."/>
            <person name="Van Trappen S."/>
            <person name="Lee J.S."/>
            <person name="Kim S.B."/>
        </authorList>
    </citation>
    <scope>NUCLEOTIDE SEQUENCE [LARGE SCALE GENOMIC DNA]</scope>
    <source>
        <strain evidence="1 2">KMM 6351</strain>
    </source>
</reference>
<dbReference type="InterPro" id="IPR012334">
    <property type="entry name" value="Pectin_lyas_fold"/>
</dbReference>
<proteinExistence type="predicted"/>
<keyword evidence="2" id="KW-1185">Reference proteome</keyword>
<gene>
    <name evidence="1" type="ORF">NAF29_08140</name>
</gene>
<dbReference type="InterPro" id="IPR035992">
    <property type="entry name" value="Ricin_B-like_lectins"/>
</dbReference>
<dbReference type="EMBL" id="JAMQGP010000003">
    <property type="protein sequence ID" value="MCM2679637.1"/>
    <property type="molecule type" value="Genomic_DNA"/>
</dbReference>
<comment type="caution">
    <text evidence="1">The sequence shown here is derived from an EMBL/GenBank/DDBJ whole genome shotgun (WGS) entry which is preliminary data.</text>
</comment>
<dbReference type="AlphaFoldDB" id="A0AA41W6L1"/>
<evidence type="ECO:0000313" key="2">
    <source>
        <dbReference type="Proteomes" id="UP001165393"/>
    </source>
</evidence>
<name>A0AA41W6L1_9GAMM</name>
<dbReference type="RefSeq" id="WP_251261082.1">
    <property type="nucleotide sequence ID" value="NZ_JAMQGP010000003.1"/>
</dbReference>
<dbReference type="Gene3D" id="2.160.20.10">
    <property type="entry name" value="Single-stranded right-handed beta-helix, Pectin lyase-like"/>
    <property type="match status" value="1"/>
</dbReference>
<accession>A0AA41W6L1</accession>
<evidence type="ECO:0000313" key="1">
    <source>
        <dbReference type="EMBL" id="MCM2679637.1"/>
    </source>
</evidence>
<sequence length="488" mass="53376">MTLLQRLIIFSLFFSVKSFAVNVVWENENIGSYWINEEGTYTIKGTVKGLIRIGSGVKGPVIIQGEGKNVSTLKDIDQDDGTIYVIHNGYGGKDVTVRNLRIEYGLAGHKGVNIMGNGNKLINVDVVSCSDRSNCAGHIRVGDDGVMDGVYANIVDDTFKVSDPGATVQNSTAVMKGNGSAITLDWGGANTPRHYAKNIIVKGRTDLHPSQSDQVLYTPDGRLYANHAAMSVQTKHNISEIHYTDIRVEDGPNFAFIARITNGGTGTIDNVWMTGELPDGATKKTKDGNTYSPIVINAGDGVIKNVTIDMRGKLSNPSMHYLAGELKNVWIDGVVYNGYYPGAYGNNVSHTINENARYVLLRNKHSGLNLKADDAAGALSMSSNTSGNSRWRMVPTSSGWFYLESKGKSNERLKNVDGAKSWDLTNNTGFAVQWRLVPSGEEGWYFLENRSHFENLKVIDSSPNLDLTNDTGDRVRWRVIATPAKSNL</sequence>
<protein>
    <submittedName>
        <fullName evidence="1">Uncharacterized protein</fullName>
    </submittedName>
</protein>
<dbReference type="Gene3D" id="2.80.10.50">
    <property type="match status" value="1"/>
</dbReference>
<organism evidence="1 2">
    <name type="scientific">Echinimonas agarilytica</name>
    <dbReference type="NCBI Taxonomy" id="1215918"/>
    <lineage>
        <taxon>Bacteria</taxon>
        <taxon>Pseudomonadati</taxon>
        <taxon>Pseudomonadota</taxon>
        <taxon>Gammaproteobacteria</taxon>
        <taxon>Alteromonadales</taxon>
        <taxon>Echinimonadaceae</taxon>
        <taxon>Echinimonas</taxon>
    </lineage>
</organism>